<keyword evidence="3" id="KW-0808">Transferase</keyword>
<dbReference type="EMBL" id="JAHRHJ020000009">
    <property type="protein sequence ID" value="KAH9302371.1"/>
    <property type="molecule type" value="Genomic_DNA"/>
</dbReference>
<evidence type="ECO:0000256" key="3">
    <source>
        <dbReference type="ARBA" id="ARBA00022679"/>
    </source>
</evidence>
<evidence type="ECO:0000256" key="4">
    <source>
        <dbReference type="ARBA" id="ARBA00022692"/>
    </source>
</evidence>
<evidence type="ECO:0000256" key="10">
    <source>
        <dbReference type="ARBA" id="ARBA00023136"/>
    </source>
</evidence>
<dbReference type="InterPro" id="IPR000719">
    <property type="entry name" value="Prot_kinase_dom"/>
</dbReference>
<name>A0AA38CMG3_TAXCH</name>
<sequence length="632" mass="69971">MAVPRNKWHTLNSVSRVARRVTRKEISHIPFGKSQVEAPNVPRVSIVVVVLSGLIILSINPEAMRMVIKPSDLMNNSCQTRDMQGDGVQLNQSLPFNITSTNTVMYLNCNSILLRSPLNCSDNSPCHRFIDEVGEANVCRNTSLCCSFTAGGSSTSYRIRVWRGGCRGYTSVLNYNPVLPLNQWMYGVEIMWVAPREPSCETQADCDQNSSCLRDPMNFAMSRCLCINDYSWDPVQGVCAKNVPICTDLDSCGGSNGQGALIEGIVAGACVVFIVAILAVVFYRRKRLQMEIQARLARERAEILAVNSGGKSAKLFTIKEIHKATNGFAGDRLLGVGGFGEVYKGILKDGTTVAVKMAKVGNIKGTEQVLNEVRILSQVNHRSLVRLLGCCVDAEEPLMIYEYIPNGTLFEHLRRGPFLDWKKRLNITFQTAEALAYLHSAAVPPIYHRDVKSTNILLDEKMNAKVSDFGLSCLAEMDLSHISTCAQGTLGYLDPEYYRNYQLTDKSDVYSFGIVLLELVTSQKAIDFAREPDFVILAVYVVHKLGEGNVMDTVDRQLGENASQMVVDTIKAVALLAVGCLQEKRQDRPGMKEVVEEIQYIISINEAAAIMGDNEYATPPEDRPLLGARQRK</sequence>
<reference evidence="15 16" key="1">
    <citation type="journal article" date="2021" name="Nat. Plants">
        <title>The Taxus genome provides insights into paclitaxel biosynthesis.</title>
        <authorList>
            <person name="Xiong X."/>
            <person name="Gou J."/>
            <person name="Liao Q."/>
            <person name="Li Y."/>
            <person name="Zhou Q."/>
            <person name="Bi G."/>
            <person name="Li C."/>
            <person name="Du R."/>
            <person name="Wang X."/>
            <person name="Sun T."/>
            <person name="Guo L."/>
            <person name="Liang H."/>
            <person name="Lu P."/>
            <person name="Wu Y."/>
            <person name="Zhang Z."/>
            <person name="Ro D.K."/>
            <person name="Shang Y."/>
            <person name="Huang S."/>
            <person name="Yan J."/>
        </authorList>
    </citation>
    <scope>NUCLEOTIDE SEQUENCE [LARGE SCALE GENOMIC DNA]</scope>
    <source>
        <strain evidence="15">Ta-2019</strain>
    </source>
</reference>
<dbReference type="OMA" id="TIVYLNC"/>
<dbReference type="GO" id="GO:0005524">
    <property type="term" value="F:ATP binding"/>
    <property type="evidence" value="ECO:0007669"/>
    <property type="project" value="UniProtKB-UniRule"/>
</dbReference>
<evidence type="ECO:0000256" key="13">
    <source>
        <dbReference type="SAM" id="Phobius"/>
    </source>
</evidence>
<dbReference type="InterPro" id="IPR017441">
    <property type="entry name" value="Protein_kinase_ATP_BS"/>
</dbReference>
<evidence type="ECO:0000313" key="15">
    <source>
        <dbReference type="EMBL" id="KAH9302371.1"/>
    </source>
</evidence>
<keyword evidence="2" id="KW-0723">Serine/threonine-protein kinase</keyword>
<keyword evidence="8 12" id="KW-0067">ATP-binding</keyword>
<feature type="binding site" evidence="12">
    <location>
        <position position="356"/>
    </location>
    <ligand>
        <name>ATP</name>
        <dbReference type="ChEBI" id="CHEBI:30616"/>
    </ligand>
</feature>
<organism evidence="15 16">
    <name type="scientific">Taxus chinensis</name>
    <name type="common">Chinese yew</name>
    <name type="synonym">Taxus wallichiana var. chinensis</name>
    <dbReference type="NCBI Taxonomy" id="29808"/>
    <lineage>
        <taxon>Eukaryota</taxon>
        <taxon>Viridiplantae</taxon>
        <taxon>Streptophyta</taxon>
        <taxon>Embryophyta</taxon>
        <taxon>Tracheophyta</taxon>
        <taxon>Spermatophyta</taxon>
        <taxon>Pinopsida</taxon>
        <taxon>Pinidae</taxon>
        <taxon>Conifers II</taxon>
        <taxon>Cupressales</taxon>
        <taxon>Taxaceae</taxon>
        <taxon>Taxus</taxon>
    </lineage>
</organism>
<gene>
    <name evidence="15" type="ORF">KI387_013954</name>
</gene>
<evidence type="ECO:0000256" key="8">
    <source>
        <dbReference type="ARBA" id="ARBA00022840"/>
    </source>
</evidence>
<evidence type="ECO:0000256" key="11">
    <source>
        <dbReference type="ARBA" id="ARBA00023180"/>
    </source>
</evidence>
<dbReference type="GO" id="GO:0004674">
    <property type="term" value="F:protein serine/threonine kinase activity"/>
    <property type="evidence" value="ECO:0007669"/>
    <property type="project" value="UniProtKB-KW"/>
</dbReference>
<dbReference type="InterPro" id="IPR008271">
    <property type="entry name" value="Ser/Thr_kinase_AS"/>
</dbReference>
<keyword evidence="16" id="KW-1185">Reference proteome</keyword>
<protein>
    <recommendedName>
        <fullName evidence="14">Protein kinase domain-containing protein</fullName>
    </recommendedName>
</protein>
<evidence type="ECO:0000256" key="12">
    <source>
        <dbReference type="PROSITE-ProRule" id="PRU10141"/>
    </source>
</evidence>
<dbReference type="FunFam" id="1.10.510.10:FF:000161">
    <property type="entry name" value="Wall-associated receptor kinase-like 20"/>
    <property type="match status" value="1"/>
</dbReference>
<comment type="subcellular location">
    <subcellularLocation>
        <location evidence="1">Membrane</location>
        <topology evidence="1">Single-pass membrane protein</topology>
    </subcellularLocation>
</comment>
<dbReference type="PANTHER" id="PTHR46008">
    <property type="entry name" value="LEAF RUST 10 DISEASE-RESISTANCE LOCUS RECEPTOR-LIKE PROTEIN KINASE-LIKE 1.4"/>
    <property type="match status" value="1"/>
</dbReference>
<dbReference type="InterPro" id="IPR001245">
    <property type="entry name" value="Ser-Thr/Tyr_kinase_cat_dom"/>
</dbReference>
<evidence type="ECO:0000259" key="14">
    <source>
        <dbReference type="PROSITE" id="PS50011"/>
    </source>
</evidence>
<dbReference type="Pfam" id="PF07714">
    <property type="entry name" value="PK_Tyr_Ser-Thr"/>
    <property type="match status" value="1"/>
</dbReference>
<feature type="transmembrane region" description="Helical" evidence="13">
    <location>
        <begin position="260"/>
        <end position="283"/>
    </location>
</feature>
<evidence type="ECO:0000256" key="1">
    <source>
        <dbReference type="ARBA" id="ARBA00004167"/>
    </source>
</evidence>
<dbReference type="FunFam" id="3.30.200.20:FF:000446">
    <property type="entry name" value="Wall-associated receptor kinase-like 20"/>
    <property type="match status" value="1"/>
</dbReference>
<dbReference type="Gene3D" id="1.10.510.10">
    <property type="entry name" value="Transferase(Phosphotransferase) domain 1"/>
    <property type="match status" value="1"/>
</dbReference>
<dbReference type="AlphaFoldDB" id="A0AA38CMG3"/>
<evidence type="ECO:0000256" key="6">
    <source>
        <dbReference type="ARBA" id="ARBA00022741"/>
    </source>
</evidence>
<keyword evidence="11" id="KW-0325">Glycoprotein</keyword>
<evidence type="ECO:0000256" key="5">
    <source>
        <dbReference type="ARBA" id="ARBA00022729"/>
    </source>
</evidence>
<feature type="domain" description="Protein kinase" evidence="14">
    <location>
        <begin position="328"/>
        <end position="601"/>
    </location>
</feature>
<comment type="caution">
    <text evidence="15">The sequence shown here is derived from an EMBL/GenBank/DDBJ whole genome shotgun (WGS) entry which is preliminary data.</text>
</comment>
<dbReference type="PROSITE" id="PS00108">
    <property type="entry name" value="PROTEIN_KINASE_ST"/>
    <property type="match status" value="1"/>
</dbReference>
<evidence type="ECO:0000256" key="7">
    <source>
        <dbReference type="ARBA" id="ARBA00022777"/>
    </source>
</evidence>
<evidence type="ECO:0000256" key="2">
    <source>
        <dbReference type="ARBA" id="ARBA00022527"/>
    </source>
</evidence>
<keyword evidence="4 13" id="KW-0812">Transmembrane</keyword>
<dbReference type="PROSITE" id="PS50011">
    <property type="entry name" value="PROTEIN_KINASE_DOM"/>
    <property type="match status" value="1"/>
</dbReference>
<keyword evidence="7" id="KW-0418">Kinase</keyword>
<keyword evidence="5" id="KW-0732">Signal</keyword>
<dbReference type="SMART" id="SM00220">
    <property type="entry name" value="S_TKc"/>
    <property type="match status" value="1"/>
</dbReference>
<keyword evidence="6 12" id="KW-0547">Nucleotide-binding</keyword>
<keyword evidence="9 13" id="KW-1133">Transmembrane helix</keyword>
<dbReference type="PROSITE" id="PS00107">
    <property type="entry name" value="PROTEIN_KINASE_ATP"/>
    <property type="match status" value="1"/>
</dbReference>
<dbReference type="InterPro" id="IPR011009">
    <property type="entry name" value="Kinase-like_dom_sf"/>
</dbReference>
<dbReference type="Proteomes" id="UP000824469">
    <property type="component" value="Unassembled WGS sequence"/>
</dbReference>
<proteinExistence type="predicted"/>
<evidence type="ECO:0000313" key="16">
    <source>
        <dbReference type="Proteomes" id="UP000824469"/>
    </source>
</evidence>
<accession>A0AA38CMG3</accession>
<evidence type="ECO:0000256" key="9">
    <source>
        <dbReference type="ARBA" id="ARBA00022989"/>
    </source>
</evidence>
<dbReference type="CDD" id="cd14066">
    <property type="entry name" value="STKc_IRAK"/>
    <property type="match status" value="1"/>
</dbReference>
<dbReference type="Gene3D" id="3.30.200.20">
    <property type="entry name" value="Phosphorylase Kinase, domain 1"/>
    <property type="match status" value="1"/>
</dbReference>
<dbReference type="SUPFAM" id="SSF56112">
    <property type="entry name" value="Protein kinase-like (PK-like)"/>
    <property type="match status" value="1"/>
</dbReference>
<dbReference type="GO" id="GO:0016020">
    <property type="term" value="C:membrane"/>
    <property type="evidence" value="ECO:0007669"/>
    <property type="project" value="UniProtKB-SubCell"/>
</dbReference>
<dbReference type="PANTHER" id="PTHR46008:SF25">
    <property type="entry name" value="PROTEIN KINASE DOMAIN-CONTAINING PROTEIN"/>
    <property type="match status" value="1"/>
</dbReference>
<keyword evidence="10 13" id="KW-0472">Membrane</keyword>